<protein>
    <submittedName>
        <fullName evidence="1">Uncharacterized protein</fullName>
    </submittedName>
</protein>
<accession>A0AA88F3M2</accession>
<dbReference type="Proteomes" id="UP000473658">
    <property type="component" value="Unassembled WGS sequence"/>
</dbReference>
<sequence>MGVYVQREAGSIVGLYANLQADIAEEFMDEDDTEVVAFLNPPSAPEVIKLWPTDLWRRMTDIEVAAVENAMATQPARIQRIFNAATEYRSDDELWPLLKEVATNLFGVERAAVILAPSA</sequence>
<reference evidence="1 2" key="1">
    <citation type="submission" date="2018-08" db="EMBL/GenBank/DDBJ databases">
        <title>Crown Gall in kiwifruit.</title>
        <authorList>
            <person name="Visnovsky S.B."/>
            <person name="Pitman A.R."/>
        </authorList>
    </citation>
    <scope>NUCLEOTIDE SEQUENCE [LARGE SCALE GENOMIC DNA]</scope>
    <source>
        <strain evidence="1 2">SBV_302_78_2</strain>
    </source>
</reference>
<dbReference type="EMBL" id="QRFF01000001">
    <property type="protein sequence ID" value="KAA3504588.1"/>
    <property type="molecule type" value="Genomic_DNA"/>
</dbReference>
<gene>
    <name evidence="1" type="ORF">DXM27_05080</name>
</gene>
<evidence type="ECO:0000313" key="2">
    <source>
        <dbReference type="Proteomes" id="UP000473658"/>
    </source>
</evidence>
<proteinExistence type="predicted"/>
<comment type="caution">
    <text evidence="1">The sequence shown here is derived from an EMBL/GenBank/DDBJ whole genome shotgun (WGS) entry which is preliminary data.</text>
</comment>
<name>A0AA88F3M2_RHIRH</name>
<organism evidence="1 2">
    <name type="scientific">Rhizobium rhizogenes</name>
    <name type="common">Agrobacterium rhizogenes</name>
    <dbReference type="NCBI Taxonomy" id="359"/>
    <lineage>
        <taxon>Bacteria</taxon>
        <taxon>Pseudomonadati</taxon>
        <taxon>Pseudomonadota</taxon>
        <taxon>Alphaproteobacteria</taxon>
        <taxon>Hyphomicrobiales</taxon>
        <taxon>Rhizobiaceae</taxon>
        <taxon>Rhizobium/Agrobacterium group</taxon>
        <taxon>Rhizobium</taxon>
    </lineage>
</organism>
<dbReference type="AlphaFoldDB" id="A0AA88F3M2"/>
<dbReference type="RefSeq" id="WP_149898037.1">
    <property type="nucleotide sequence ID" value="NZ_QRFF01000001.1"/>
</dbReference>
<evidence type="ECO:0000313" key="1">
    <source>
        <dbReference type="EMBL" id="KAA3504588.1"/>
    </source>
</evidence>